<reference evidence="1 2" key="1">
    <citation type="submission" date="2024-06" db="EMBL/GenBank/DDBJ databases">
        <authorList>
            <person name="Pan Q."/>
            <person name="Wen M."/>
            <person name="Jouanno E."/>
            <person name="Zahm M."/>
            <person name="Klopp C."/>
            <person name="Cabau C."/>
            <person name="Louis A."/>
            <person name="Berthelot C."/>
            <person name="Parey E."/>
            <person name="Roest Crollius H."/>
            <person name="Montfort J."/>
            <person name="Robinson-Rechavi M."/>
            <person name="Bouchez O."/>
            <person name="Lampietro C."/>
            <person name="Lopez Roques C."/>
            <person name="Donnadieu C."/>
            <person name="Postlethwait J."/>
            <person name="Bobe J."/>
            <person name="Verreycken H."/>
            <person name="Guiguen Y."/>
        </authorList>
    </citation>
    <scope>NUCLEOTIDE SEQUENCE [LARGE SCALE GENOMIC DNA]</scope>
    <source>
        <strain evidence="1">Up_M1</strain>
        <tissue evidence="1">Testis</tissue>
    </source>
</reference>
<organism evidence="1 2">
    <name type="scientific">Umbra pygmaea</name>
    <name type="common">Eastern mudminnow</name>
    <dbReference type="NCBI Taxonomy" id="75934"/>
    <lineage>
        <taxon>Eukaryota</taxon>
        <taxon>Metazoa</taxon>
        <taxon>Chordata</taxon>
        <taxon>Craniata</taxon>
        <taxon>Vertebrata</taxon>
        <taxon>Euteleostomi</taxon>
        <taxon>Actinopterygii</taxon>
        <taxon>Neopterygii</taxon>
        <taxon>Teleostei</taxon>
        <taxon>Protacanthopterygii</taxon>
        <taxon>Esociformes</taxon>
        <taxon>Umbridae</taxon>
        <taxon>Umbra</taxon>
    </lineage>
</organism>
<dbReference type="Proteomes" id="UP001557470">
    <property type="component" value="Unassembled WGS sequence"/>
</dbReference>
<comment type="caution">
    <text evidence="1">The sequence shown here is derived from an EMBL/GenBank/DDBJ whole genome shotgun (WGS) entry which is preliminary data.</text>
</comment>
<dbReference type="EMBL" id="JAGEUA010000002">
    <property type="protein sequence ID" value="KAL1005477.1"/>
    <property type="molecule type" value="Genomic_DNA"/>
</dbReference>
<name>A0ABD0XCT7_UMBPY</name>
<dbReference type="AlphaFoldDB" id="A0ABD0XCT7"/>
<keyword evidence="2" id="KW-1185">Reference proteome</keyword>
<evidence type="ECO:0000313" key="1">
    <source>
        <dbReference type="EMBL" id="KAL1005477.1"/>
    </source>
</evidence>
<proteinExistence type="predicted"/>
<evidence type="ECO:0000313" key="2">
    <source>
        <dbReference type="Proteomes" id="UP001557470"/>
    </source>
</evidence>
<sequence length="121" mass="13694">MSKPSQILNVKFIGMCHLTFSRIVNGLSALVAYRGGSSVAPHARGILIGQFRQEEIGSFRHLHELSSSRQQTLVGYLSHYHLKPSRTSYASLPVGRHDIPTDFFTVFYEKLFALTFPEIQR</sequence>
<gene>
    <name evidence="1" type="ORF">UPYG_G00059650</name>
</gene>
<protein>
    <submittedName>
        <fullName evidence="1">Uncharacterized protein</fullName>
    </submittedName>
</protein>
<accession>A0ABD0XCT7</accession>